<dbReference type="EMBL" id="PFMR01000097">
    <property type="protein sequence ID" value="PIZ17659.1"/>
    <property type="molecule type" value="Genomic_DNA"/>
</dbReference>
<protein>
    <submittedName>
        <fullName evidence="1">Uncharacterized protein</fullName>
    </submittedName>
</protein>
<sequence length="317" mass="36352">MKEEMKIQGIGNEKLKIVWNEHLGEYKSRVGGGIFYKDKEWRKIADMAEGNAVIYLPGKNQYLSVNPTGCSVKEGNGWKKIILELPVLKMGEIEWKIEEEWAVRDGDNKLGWLFKFTPSGEVKEKCYVGTNFNIFPDIWRLNALPSCCGYSGKICYAVYPEVSRPWWMRLEGPKIIANVHYPFTYKPSRKAKGPEPVALQGFFLTDELMPAELSKFLRDYFQPRPHRSRNAYKEVISACMTMLNRSYAAAREEYPFTGDEGAFIDLRNKKEWMHHRNKSTFGAGFSCGYSGDAIIPLIEHFKRSGDRDAVNMAQGIT</sequence>
<organism evidence="1 2">
    <name type="scientific">Candidatus Desantisbacteria bacterium CG_4_10_14_0_8_um_filter_48_22</name>
    <dbReference type="NCBI Taxonomy" id="1974543"/>
    <lineage>
        <taxon>Bacteria</taxon>
        <taxon>Candidatus Desantisiibacteriota</taxon>
    </lineage>
</organism>
<feature type="non-terminal residue" evidence="1">
    <location>
        <position position="317"/>
    </location>
</feature>
<name>A0A2M7SDU5_9BACT</name>
<evidence type="ECO:0000313" key="1">
    <source>
        <dbReference type="EMBL" id="PIZ17659.1"/>
    </source>
</evidence>
<evidence type="ECO:0000313" key="2">
    <source>
        <dbReference type="Proteomes" id="UP000229307"/>
    </source>
</evidence>
<proteinExistence type="predicted"/>
<dbReference type="Proteomes" id="UP000229307">
    <property type="component" value="Unassembled WGS sequence"/>
</dbReference>
<gene>
    <name evidence="1" type="ORF">COY52_03570</name>
</gene>
<accession>A0A2M7SDU5</accession>
<dbReference type="AlphaFoldDB" id="A0A2M7SDU5"/>
<comment type="caution">
    <text evidence="1">The sequence shown here is derived from an EMBL/GenBank/DDBJ whole genome shotgun (WGS) entry which is preliminary data.</text>
</comment>
<reference evidence="2" key="1">
    <citation type="submission" date="2017-09" db="EMBL/GenBank/DDBJ databases">
        <title>Depth-based differentiation of microbial function through sediment-hosted aquifers and enrichment of novel symbionts in the deep terrestrial subsurface.</title>
        <authorList>
            <person name="Probst A.J."/>
            <person name="Ladd B."/>
            <person name="Jarett J.K."/>
            <person name="Geller-Mcgrath D.E."/>
            <person name="Sieber C.M.K."/>
            <person name="Emerson J.B."/>
            <person name="Anantharaman K."/>
            <person name="Thomas B.C."/>
            <person name="Malmstrom R."/>
            <person name="Stieglmeier M."/>
            <person name="Klingl A."/>
            <person name="Woyke T."/>
            <person name="Ryan C.M."/>
            <person name="Banfield J.F."/>
        </authorList>
    </citation>
    <scope>NUCLEOTIDE SEQUENCE [LARGE SCALE GENOMIC DNA]</scope>
</reference>